<feature type="transmembrane region" description="Helical" evidence="1">
    <location>
        <begin position="499"/>
        <end position="522"/>
    </location>
</feature>
<feature type="transmembrane region" description="Helical" evidence="1">
    <location>
        <begin position="184"/>
        <end position="203"/>
    </location>
</feature>
<gene>
    <name evidence="2" type="ORF">OKIT_0824</name>
</gene>
<dbReference type="eggNOG" id="COG1807">
    <property type="taxonomic scope" value="Bacteria"/>
</dbReference>
<keyword evidence="3" id="KW-1185">Reference proteome</keyword>
<feature type="transmembrane region" description="Helical" evidence="1">
    <location>
        <begin position="152"/>
        <end position="172"/>
    </location>
</feature>
<evidence type="ECO:0000313" key="2">
    <source>
        <dbReference type="EMBL" id="EHN58933.1"/>
    </source>
</evidence>
<evidence type="ECO:0000256" key="1">
    <source>
        <dbReference type="SAM" id="Phobius"/>
    </source>
</evidence>
<protein>
    <submittedName>
        <fullName evidence="2">Membrane protein</fullName>
    </submittedName>
</protein>
<proteinExistence type="predicted"/>
<comment type="caution">
    <text evidence="2">The sequence shown here is derived from an EMBL/GenBank/DDBJ whole genome shotgun (WGS) entry which is preliminary data.</text>
</comment>
<evidence type="ECO:0000313" key="3">
    <source>
        <dbReference type="Proteomes" id="UP000004959"/>
    </source>
</evidence>
<dbReference type="OrthoDB" id="2240371at2"/>
<name>G9WIC1_9LACO</name>
<keyword evidence="1" id="KW-1133">Transmembrane helix</keyword>
<feature type="transmembrane region" description="Helical" evidence="1">
    <location>
        <begin position="209"/>
        <end position="226"/>
    </location>
</feature>
<reference evidence="2 3" key="1">
    <citation type="journal article" date="2012" name="PLoS ONE">
        <title>Functional divergence in the genus oenococcus as predicted by genome sequencing of the newly-described species, Oenococcus kitaharae.</title>
        <authorList>
            <person name="Borneman A.R."/>
            <person name="McCarthy J.M."/>
            <person name="Chambers P.J."/>
            <person name="Bartowsky E.J."/>
        </authorList>
    </citation>
    <scope>NUCLEOTIDE SEQUENCE [LARGE SCALE GENOMIC DNA]</scope>
    <source>
        <strain evidence="3">DSM17330</strain>
    </source>
</reference>
<feature type="transmembrane region" description="Helical" evidence="1">
    <location>
        <begin position="442"/>
        <end position="464"/>
    </location>
</feature>
<keyword evidence="1" id="KW-0812">Transmembrane</keyword>
<feature type="transmembrane region" description="Helical" evidence="1">
    <location>
        <begin position="406"/>
        <end position="430"/>
    </location>
</feature>
<feature type="transmembrane region" description="Helical" evidence="1">
    <location>
        <begin position="39"/>
        <end position="57"/>
    </location>
</feature>
<dbReference type="STRING" id="336988.NT96_08240"/>
<feature type="transmembrane region" description="Helical" evidence="1">
    <location>
        <begin position="12"/>
        <end position="33"/>
    </location>
</feature>
<keyword evidence="1" id="KW-0472">Membrane</keyword>
<dbReference type="PATRIC" id="fig|1045004.4.peg.829"/>
<dbReference type="EMBL" id="AFVZ01000001">
    <property type="protein sequence ID" value="EHN58933.1"/>
    <property type="molecule type" value="Genomic_DNA"/>
</dbReference>
<feature type="transmembrane region" description="Helical" evidence="1">
    <location>
        <begin position="274"/>
        <end position="295"/>
    </location>
</feature>
<sequence>MSQEKNSFRYIYRALTAILLFILLTGVVVNTFMSGNGSFLPGNFLVLLLSALLLLLFRKADQFFKKCSLTANRGILIGLLLLFALLEIYLLRNFIPSLIHDPFRLRSFAYDLANGRQGRWGIYFAQYPQIVSPTIFYSWAVRLGHFILLDKFAIQSVISFTLLNVFLALCLLNVYQATKKIRYLNLTAMLFFCLPMLYSYNLWILYTDLPAMITWALALFLLQYAIEKKRLPWKLLLPSAVIFYFGMSSKASFIVVLPAILLLMFFLFCCRNHAFAPVLKLFLVLFAVIALSFPINTRLANSYHFSSSSRYEFPITHWMSMGLNQVSAGQYNQQDVNQMAALPNKSQRSRVAGRRLLNRIKQEGPLGLLRQFIQKFAVLLYAGNIFDRYHTGFILAPPFYENHAQLINNAVSTLSRASYIAIFALAFWKLKKRLFQSQYDDQASAAAFVNIILPLAGLSFYALLWEVNGRYGEIAILPILLLAIQPTKENTTANKLSESRLTLITLILLTLVSAAGAAAAAFDIDLVNLNQQVIDGDPDDRLAKQTFLPVLGNYSNYGAGYDREDKRIRPGQSVSQAVTISGSRFTRLRIMREQKQFGELTIRYQGRIIFKKGHFAKNKTWVHLQYRFRPGRYLITWHNNTRHAIGIVSQAGHGYPLSMQPMSGSHFQDRYLIYTFEVLKK</sequence>
<dbReference type="RefSeq" id="WP_007745545.1">
    <property type="nucleotide sequence ID" value="NZ_CM001398.1"/>
</dbReference>
<dbReference type="AlphaFoldDB" id="G9WIC1"/>
<dbReference type="HOGENOM" id="CLU_425007_0_0_9"/>
<feature type="transmembrane region" description="Helical" evidence="1">
    <location>
        <begin position="235"/>
        <end position="268"/>
    </location>
</feature>
<feature type="transmembrane region" description="Helical" evidence="1">
    <location>
        <begin position="69"/>
        <end position="91"/>
    </location>
</feature>
<accession>G9WIC1</accession>
<dbReference type="Proteomes" id="UP000004959">
    <property type="component" value="Chromosome"/>
</dbReference>
<organism evidence="2 3">
    <name type="scientific">Oenococcus kitaharae DSM 17330</name>
    <dbReference type="NCBI Taxonomy" id="1045004"/>
    <lineage>
        <taxon>Bacteria</taxon>
        <taxon>Bacillati</taxon>
        <taxon>Bacillota</taxon>
        <taxon>Bacilli</taxon>
        <taxon>Lactobacillales</taxon>
        <taxon>Lactobacillaceae</taxon>
        <taxon>Oenococcus</taxon>
    </lineage>
</organism>